<evidence type="ECO:0000313" key="3">
    <source>
        <dbReference type="Proteomes" id="UP000544110"/>
    </source>
</evidence>
<dbReference type="EMBL" id="JACCAC010000001">
    <property type="protein sequence ID" value="NYG55828.1"/>
    <property type="molecule type" value="Genomic_DNA"/>
</dbReference>
<reference evidence="2 3" key="1">
    <citation type="submission" date="2020-07" db="EMBL/GenBank/DDBJ databases">
        <title>Sequencing the genomes of 1000 actinobacteria strains.</title>
        <authorList>
            <person name="Klenk H.-P."/>
        </authorList>
    </citation>
    <scope>NUCLEOTIDE SEQUENCE [LARGE SCALE GENOMIC DNA]</scope>
    <source>
        <strain evidence="2 3">DSM 24552</strain>
    </source>
</reference>
<dbReference type="AlphaFoldDB" id="A0A7Y9UKX3"/>
<name>A0A7Y9UKX3_9ACTN</name>
<sequence length="157" mass="16473">MTTTPPAPQVPHQRVGAGARPAQPAQVVDIDAEVLAASRQRPLITLDHLDEHATAVLLGVLLDGRAGHPGAEARALRGEALVHHLVTRSSPADLVRHGVRVGRMVRALDPEARAEVLDELGPHGSPRRALVERLATAGDATARAYAVGFTGWSAPTA</sequence>
<proteinExistence type="predicted"/>
<comment type="caution">
    <text evidence="2">The sequence shown here is derived from an EMBL/GenBank/DDBJ whole genome shotgun (WGS) entry which is preliminary data.</text>
</comment>
<evidence type="ECO:0000313" key="2">
    <source>
        <dbReference type="EMBL" id="NYG55828.1"/>
    </source>
</evidence>
<dbReference type="Proteomes" id="UP000544110">
    <property type="component" value="Unassembled WGS sequence"/>
</dbReference>
<protein>
    <submittedName>
        <fullName evidence="2">Uncharacterized protein</fullName>
    </submittedName>
</protein>
<evidence type="ECO:0000256" key="1">
    <source>
        <dbReference type="SAM" id="MobiDB-lite"/>
    </source>
</evidence>
<accession>A0A7Y9UKX3</accession>
<keyword evidence="3" id="KW-1185">Reference proteome</keyword>
<gene>
    <name evidence="2" type="ORF">BJ989_002132</name>
</gene>
<dbReference type="RefSeq" id="WP_179518209.1">
    <property type="nucleotide sequence ID" value="NZ_JACCAC010000001.1"/>
</dbReference>
<feature type="region of interest" description="Disordered" evidence="1">
    <location>
        <begin position="1"/>
        <end position="23"/>
    </location>
</feature>
<organism evidence="2 3">
    <name type="scientific">Nocardioides perillae</name>
    <dbReference type="NCBI Taxonomy" id="1119534"/>
    <lineage>
        <taxon>Bacteria</taxon>
        <taxon>Bacillati</taxon>
        <taxon>Actinomycetota</taxon>
        <taxon>Actinomycetes</taxon>
        <taxon>Propionibacteriales</taxon>
        <taxon>Nocardioidaceae</taxon>
        <taxon>Nocardioides</taxon>
    </lineage>
</organism>